<dbReference type="CDD" id="cd06558">
    <property type="entry name" value="crotonase-like"/>
    <property type="match status" value="1"/>
</dbReference>
<dbReference type="Pfam" id="PF00378">
    <property type="entry name" value="ECH_1"/>
    <property type="match status" value="1"/>
</dbReference>
<evidence type="ECO:0000256" key="1">
    <source>
        <dbReference type="ARBA" id="ARBA00005254"/>
    </source>
</evidence>
<proteinExistence type="inferred from homology"/>
<dbReference type="RefSeq" id="WP_069032417.1">
    <property type="nucleotide sequence ID" value="NZ_MDKC01000002.1"/>
</dbReference>
<comment type="similarity">
    <text evidence="1 3">Belongs to the enoyl-CoA hydratase/isomerase family.</text>
</comment>
<dbReference type="Gene3D" id="3.90.226.10">
    <property type="entry name" value="2-enoyl-CoA Hydratase, Chain A, domain 1"/>
    <property type="match status" value="1"/>
</dbReference>
<evidence type="ECO:0000313" key="4">
    <source>
        <dbReference type="EMBL" id="ODG93341.1"/>
    </source>
</evidence>
<comment type="caution">
    <text evidence="4">The sequence shown here is derived from an EMBL/GenBank/DDBJ whole genome shotgun (WGS) entry which is preliminary data.</text>
</comment>
<protein>
    <submittedName>
        <fullName evidence="4">Enoyl-CoA hydratase</fullName>
    </submittedName>
</protein>
<dbReference type="PANTHER" id="PTHR11941">
    <property type="entry name" value="ENOYL-COA HYDRATASE-RELATED"/>
    <property type="match status" value="1"/>
</dbReference>
<dbReference type="InterPro" id="IPR014748">
    <property type="entry name" value="Enoyl-CoA_hydra_C"/>
</dbReference>
<dbReference type="PANTHER" id="PTHR11941:SF133">
    <property type="entry name" value="1,2-EPOXYPHENYLACETYL-COA ISOMERASE"/>
    <property type="match status" value="1"/>
</dbReference>
<dbReference type="InterPro" id="IPR001753">
    <property type="entry name" value="Enoyl-CoA_hydra/iso"/>
</dbReference>
<evidence type="ECO:0000256" key="3">
    <source>
        <dbReference type="RuleBase" id="RU003707"/>
    </source>
</evidence>
<dbReference type="Proteomes" id="UP000094580">
    <property type="component" value="Unassembled WGS sequence"/>
</dbReference>
<sequence>MSKQHLIVEINERILTLTLNRPESLNSFSYEMLNGITEALNQAKLNPEIKAIVLNGAGRSFSAGGDVKTMGNVTPNAVYEHIGILNTVIKTIREIEKPVIASVHGFAAGAGFNLALACDLIIAADDSKFALSFSQVGLISDGGGSYFLPRLIGPYLAKQFFFTAEPVPAERMYQLGMINALVPAENLAEETVKFANKIAAGPGKANGMMKKLINQSFTSTLDEMLELERITQPLMVATEDHQEGVLAFKEKRKAIFTGK</sequence>
<name>A0ABX2ZVW3_9BACI</name>
<gene>
    <name evidence="4" type="ORF">BED47_03370</name>
</gene>
<keyword evidence="5" id="KW-1185">Reference proteome</keyword>
<dbReference type="EMBL" id="MDKC01000002">
    <property type="protein sequence ID" value="ODG93341.1"/>
    <property type="molecule type" value="Genomic_DNA"/>
</dbReference>
<keyword evidence="2" id="KW-0456">Lyase</keyword>
<dbReference type="Gene3D" id="1.10.12.10">
    <property type="entry name" value="Lyase 2-enoyl-coa Hydratase, Chain A, domain 2"/>
    <property type="match status" value="1"/>
</dbReference>
<evidence type="ECO:0000256" key="2">
    <source>
        <dbReference type="ARBA" id="ARBA00023239"/>
    </source>
</evidence>
<dbReference type="SUPFAM" id="SSF52096">
    <property type="entry name" value="ClpP/crotonase"/>
    <property type="match status" value="1"/>
</dbReference>
<reference evidence="4 5" key="1">
    <citation type="submission" date="2016-07" db="EMBL/GenBank/DDBJ databases">
        <authorList>
            <person name="Townsley L."/>
            <person name="Shank E.A."/>
        </authorList>
    </citation>
    <scope>NUCLEOTIDE SEQUENCE [LARGE SCALE GENOMIC DNA]</scope>
    <source>
        <strain evidence="4 5">CH01</strain>
    </source>
</reference>
<dbReference type="InterPro" id="IPR029045">
    <property type="entry name" value="ClpP/crotonase-like_dom_sf"/>
</dbReference>
<dbReference type="InterPro" id="IPR018376">
    <property type="entry name" value="Enoyl-CoA_hyd/isom_CS"/>
</dbReference>
<accession>A0ABX2ZVW3</accession>
<evidence type="ECO:0000313" key="5">
    <source>
        <dbReference type="Proteomes" id="UP000094580"/>
    </source>
</evidence>
<organism evidence="4 5">
    <name type="scientific">Gottfriedia luciferensis</name>
    <dbReference type="NCBI Taxonomy" id="178774"/>
    <lineage>
        <taxon>Bacteria</taxon>
        <taxon>Bacillati</taxon>
        <taxon>Bacillota</taxon>
        <taxon>Bacilli</taxon>
        <taxon>Bacillales</taxon>
        <taxon>Bacillaceae</taxon>
        <taxon>Gottfriedia</taxon>
    </lineage>
</organism>
<dbReference type="PROSITE" id="PS00166">
    <property type="entry name" value="ENOYL_COA_HYDRATASE"/>
    <property type="match status" value="1"/>
</dbReference>